<accession>A0A840WPP1</accession>
<feature type="domain" description="N-acetyltransferase" evidence="2">
    <location>
        <begin position="99"/>
        <end position="236"/>
    </location>
</feature>
<dbReference type="AlphaFoldDB" id="A0A840WPP1"/>
<dbReference type="GO" id="GO:0008080">
    <property type="term" value="F:N-acetyltransferase activity"/>
    <property type="evidence" value="ECO:0007669"/>
    <property type="project" value="InterPro"/>
</dbReference>
<dbReference type="Proteomes" id="UP000553766">
    <property type="component" value="Unassembled WGS sequence"/>
</dbReference>
<keyword evidence="1" id="KW-0808">Transferase</keyword>
<dbReference type="PROSITE" id="PS51186">
    <property type="entry name" value="GNAT"/>
    <property type="match status" value="1"/>
</dbReference>
<proteinExistence type="predicted"/>
<evidence type="ECO:0000313" key="4">
    <source>
        <dbReference type="Proteomes" id="UP000553766"/>
    </source>
</evidence>
<keyword evidence="3" id="KW-0687">Ribonucleoprotein</keyword>
<dbReference type="PANTHER" id="PTHR13947">
    <property type="entry name" value="GNAT FAMILY N-ACETYLTRANSFERASE"/>
    <property type="match status" value="1"/>
</dbReference>
<dbReference type="GO" id="GO:0005840">
    <property type="term" value="C:ribosome"/>
    <property type="evidence" value="ECO:0007669"/>
    <property type="project" value="UniProtKB-KW"/>
</dbReference>
<keyword evidence="4" id="KW-1185">Reference proteome</keyword>
<name>A0A840WPP1_9RHOB</name>
<sequence length="236" mass="25046">MKTKSEISATELTGLIDGTWPSAQMQVRDGWTWRASPGAGNRVNAATATQPGMVPDLTPPLLMIRAGEAALDAAAEAAGYAVKDPTLAMEAPLDALCAAPLPPLRAIPCDAPLAVMEEIWQGEGINAARLAVMARARGPKSYIMGRLEDRAAGCGFVAITDGCAVLHALYVATRARRAGLGRDMTLGAARWAAAHGADRFVLLVTEANAPARALYTRMGFTEISRYHYRIRDKDAS</sequence>
<organism evidence="3 4">
    <name type="scientific">Rubricella aquisinus</name>
    <dbReference type="NCBI Taxonomy" id="2028108"/>
    <lineage>
        <taxon>Bacteria</taxon>
        <taxon>Pseudomonadati</taxon>
        <taxon>Pseudomonadota</taxon>
        <taxon>Alphaproteobacteria</taxon>
        <taxon>Rhodobacterales</taxon>
        <taxon>Paracoccaceae</taxon>
        <taxon>Rubricella</taxon>
    </lineage>
</organism>
<dbReference type="Gene3D" id="3.40.630.30">
    <property type="match status" value="1"/>
</dbReference>
<reference evidence="3 4" key="1">
    <citation type="submission" date="2020-08" db="EMBL/GenBank/DDBJ databases">
        <title>Genomic Encyclopedia of Type Strains, Phase IV (KMG-IV): sequencing the most valuable type-strain genomes for metagenomic binning, comparative biology and taxonomic classification.</title>
        <authorList>
            <person name="Goeker M."/>
        </authorList>
    </citation>
    <scope>NUCLEOTIDE SEQUENCE [LARGE SCALE GENOMIC DNA]</scope>
    <source>
        <strain evidence="3 4">DSM 103377</strain>
    </source>
</reference>
<keyword evidence="3" id="KW-0689">Ribosomal protein</keyword>
<comment type="caution">
    <text evidence="3">The sequence shown here is derived from an EMBL/GenBank/DDBJ whole genome shotgun (WGS) entry which is preliminary data.</text>
</comment>
<dbReference type="RefSeq" id="WP_184012968.1">
    <property type="nucleotide sequence ID" value="NZ_JACIJS010000011.1"/>
</dbReference>
<dbReference type="InterPro" id="IPR016181">
    <property type="entry name" value="Acyl_CoA_acyltransferase"/>
</dbReference>
<dbReference type="Pfam" id="PF00583">
    <property type="entry name" value="Acetyltransf_1"/>
    <property type="match status" value="1"/>
</dbReference>
<dbReference type="PANTHER" id="PTHR13947:SF37">
    <property type="entry name" value="LD18367P"/>
    <property type="match status" value="1"/>
</dbReference>
<evidence type="ECO:0000259" key="2">
    <source>
        <dbReference type="PROSITE" id="PS51186"/>
    </source>
</evidence>
<dbReference type="SUPFAM" id="SSF55729">
    <property type="entry name" value="Acyl-CoA N-acyltransferases (Nat)"/>
    <property type="match status" value="1"/>
</dbReference>
<evidence type="ECO:0000313" key="3">
    <source>
        <dbReference type="EMBL" id="MBB5517009.1"/>
    </source>
</evidence>
<protein>
    <submittedName>
        <fullName evidence="3">Ribosomal protein S18 acetylase RimI-like enzyme</fullName>
    </submittedName>
</protein>
<dbReference type="EMBL" id="JACIJS010000011">
    <property type="protein sequence ID" value="MBB5517009.1"/>
    <property type="molecule type" value="Genomic_DNA"/>
</dbReference>
<dbReference type="InterPro" id="IPR050769">
    <property type="entry name" value="NAT_camello-type"/>
</dbReference>
<gene>
    <name evidence="3" type="ORF">FHS89_003053</name>
</gene>
<dbReference type="InterPro" id="IPR000182">
    <property type="entry name" value="GNAT_dom"/>
</dbReference>
<evidence type="ECO:0000256" key="1">
    <source>
        <dbReference type="ARBA" id="ARBA00022679"/>
    </source>
</evidence>